<keyword evidence="3" id="KW-1185">Reference proteome</keyword>
<accession>L9KXE0</accession>
<feature type="compositionally biased region" description="Basic residues" evidence="1">
    <location>
        <begin position="193"/>
        <end position="202"/>
    </location>
</feature>
<feature type="region of interest" description="Disordered" evidence="1">
    <location>
        <begin position="21"/>
        <end position="44"/>
    </location>
</feature>
<dbReference type="Proteomes" id="UP000011518">
    <property type="component" value="Unassembled WGS sequence"/>
</dbReference>
<dbReference type="InParanoid" id="L9KXE0"/>
<feature type="compositionally biased region" description="Polar residues" evidence="1">
    <location>
        <begin position="140"/>
        <end position="155"/>
    </location>
</feature>
<evidence type="ECO:0000313" key="2">
    <source>
        <dbReference type="EMBL" id="ELW67585.1"/>
    </source>
</evidence>
<dbReference type="PANTHER" id="PTHR33504:SF1">
    <property type="entry name" value="FAMILY WITH SEQUENCE SIMILARITY 90, MEMBER A1B"/>
    <property type="match status" value="1"/>
</dbReference>
<evidence type="ECO:0000256" key="1">
    <source>
        <dbReference type="SAM" id="MobiDB-lite"/>
    </source>
</evidence>
<proteinExistence type="predicted"/>
<reference evidence="3" key="1">
    <citation type="submission" date="2012-07" db="EMBL/GenBank/DDBJ databases">
        <title>Genome of the Chinese tree shrew, a rising model animal genetically related to primates.</title>
        <authorList>
            <person name="Zhang G."/>
            <person name="Fan Y."/>
            <person name="Yao Y."/>
            <person name="Huang Z."/>
        </authorList>
    </citation>
    <scope>NUCLEOTIDE SEQUENCE [LARGE SCALE GENOMIC DNA]</scope>
</reference>
<dbReference type="AlphaFoldDB" id="L9KXE0"/>
<protein>
    <submittedName>
        <fullName evidence="2">Uncharacterized protein</fullName>
    </submittedName>
</protein>
<gene>
    <name evidence="2" type="ORF">TREES_T100000360</name>
</gene>
<dbReference type="PANTHER" id="PTHR33504">
    <property type="entry name" value="NADH DEHYDROGENASE (UBIQUINONE) 1 BETA SUBCOMPLEX, 4"/>
    <property type="match status" value="1"/>
</dbReference>
<name>L9KXE0_TUPCH</name>
<evidence type="ECO:0000313" key="3">
    <source>
        <dbReference type="Proteomes" id="UP000011518"/>
    </source>
</evidence>
<dbReference type="EMBL" id="KB320606">
    <property type="protein sequence ID" value="ELW67585.1"/>
    <property type="molecule type" value="Genomic_DNA"/>
</dbReference>
<sequence length="470" mass="52832">MNRRAWTQPDFFIVQKIKPSLTAESRPELPDQIDSSVPKSEDRPLGTDILKLIGIGLPKSDNRRSRIRMLNHTVTGGLKSDHRQPGAGALSQTSAGGPKSDHQQLGAGGPNQTGTGTLKLGSRQPETGVPTQIGADIPKSDNQQSRDGVANQSGTGILKLGNRQSGAGGSSHTGTGILKSDHRPSRTGGPKSDHRRSKKGHRVRFASIVKAKTVQLFSGETFPPFIVFKIFLHNDGRGYKYFSGKNLLKPSTEGVVDAYKLMGKRKFYNQIMEDERLYQKYKITEEVDVVTMKDYMQYSSLLDETPASSGGKNNYWRRLSLENIPRATMMYDIVDYAQSGVISNRLQKEMKYLLRKPQSEEMHQHQLRIVSGVRRPIILPPLHRPYQLQNQVTHPCQRSKETQMQLERMKQVFKIAKEKTASEVIVSLTCTEFIVLDNMQNVSNSDCLSKMVLIYKFKVRTLFHIVPWIV</sequence>
<reference evidence="3" key="2">
    <citation type="journal article" date="2013" name="Nat. Commun.">
        <title>Genome of the Chinese tree shrew.</title>
        <authorList>
            <person name="Fan Y."/>
            <person name="Huang Z.Y."/>
            <person name="Cao C.C."/>
            <person name="Chen C.S."/>
            <person name="Chen Y.X."/>
            <person name="Fan D.D."/>
            <person name="He J."/>
            <person name="Hou H.L."/>
            <person name="Hu L."/>
            <person name="Hu X.T."/>
            <person name="Jiang X.T."/>
            <person name="Lai R."/>
            <person name="Lang Y.S."/>
            <person name="Liang B."/>
            <person name="Liao S.G."/>
            <person name="Mu D."/>
            <person name="Ma Y.Y."/>
            <person name="Niu Y.Y."/>
            <person name="Sun X.Q."/>
            <person name="Xia J.Q."/>
            <person name="Xiao J."/>
            <person name="Xiong Z.Q."/>
            <person name="Xu L."/>
            <person name="Yang L."/>
            <person name="Zhang Y."/>
            <person name="Zhao W."/>
            <person name="Zhao X.D."/>
            <person name="Zheng Y.T."/>
            <person name="Zhou J.M."/>
            <person name="Zhu Y.B."/>
            <person name="Zhang G.J."/>
            <person name="Wang J."/>
            <person name="Yao Y.G."/>
        </authorList>
    </citation>
    <scope>NUCLEOTIDE SEQUENCE [LARGE SCALE GENOMIC DNA]</scope>
</reference>
<feature type="region of interest" description="Disordered" evidence="1">
    <location>
        <begin position="74"/>
        <end position="202"/>
    </location>
</feature>
<organism evidence="2 3">
    <name type="scientific">Tupaia chinensis</name>
    <name type="common">Chinese tree shrew</name>
    <name type="synonym">Tupaia belangeri chinensis</name>
    <dbReference type="NCBI Taxonomy" id="246437"/>
    <lineage>
        <taxon>Eukaryota</taxon>
        <taxon>Metazoa</taxon>
        <taxon>Chordata</taxon>
        <taxon>Craniata</taxon>
        <taxon>Vertebrata</taxon>
        <taxon>Euteleostomi</taxon>
        <taxon>Mammalia</taxon>
        <taxon>Eutheria</taxon>
        <taxon>Euarchontoglires</taxon>
        <taxon>Scandentia</taxon>
        <taxon>Tupaiidae</taxon>
        <taxon>Tupaia</taxon>
    </lineage>
</organism>